<dbReference type="PROSITE" id="PS51070">
    <property type="entry name" value="SHD"/>
    <property type="match status" value="1"/>
</dbReference>
<evidence type="ECO:0000259" key="6">
    <source>
        <dbReference type="PROSITE" id="PS51070"/>
    </source>
</evidence>
<dbReference type="Gene3D" id="2.60.40.1170">
    <property type="entry name" value="Mu homology domain, subdomain B"/>
    <property type="match status" value="1"/>
</dbReference>
<dbReference type="InterPro" id="IPR028565">
    <property type="entry name" value="MHD"/>
</dbReference>
<dbReference type="InterPro" id="IPR050431">
    <property type="entry name" value="Adaptor_comp_med_subunit"/>
</dbReference>
<feature type="domain" description="MHD" evidence="7">
    <location>
        <begin position="738"/>
        <end position="1074"/>
    </location>
</feature>
<accession>A0A814FU38</accession>
<protein>
    <submittedName>
        <fullName evidence="8">Uncharacterized protein</fullName>
    </submittedName>
</protein>
<evidence type="ECO:0000256" key="1">
    <source>
        <dbReference type="ARBA" id="ARBA00004496"/>
    </source>
</evidence>
<comment type="similarity">
    <text evidence="2">Belongs to the Stoned B family.</text>
</comment>
<proteinExistence type="inferred from homology"/>
<dbReference type="Pfam" id="PF00928">
    <property type="entry name" value="Adap_comp_sub"/>
    <property type="match status" value="1"/>
</dbReference>
<evidence type="ECO:0000256" key="2">
    <source>
        <dbReference type="ARBA" id="ARBA00005579"/>
    </source>
</evidence>
<dbReference type="InterPro" id="IPR036168">
    <property type="entry name" value="AP2_Mu_C_sf"/>
</dbReference>
<evidence type="ECO:0000313" key="9">
    <source>
        <dbReference type="EMBL" id="CAF3723133.1"/>
    </source>
</evidence>
<dbReference type="PROSITE" id="PS51072">
    <property type="entry name" value="MHD"/>
    <property type="match status" value="1"/>
</dbReference>
<gene>
    <name evidence="8" type="ORF">JYZ213_LOCUS15261</name>
    <name evidence="9" type="ORF">OXD698_LOCUS13774</name>
</gene>
<reference evidence="8" key="1">
    <citation type="submission" date="2021-02" db="EMBL/GenBank/DDBJ databases">
        <authorList>
            <person name="Nowell W R."/>
        </authorList>
    </citation>
    <scope>NUCLEOTIDE SEQUENCE</scope>
</reference>
<dbReference type="EMBL" id="CAJNOG010000131">
    <property type="protein sequence ID" value="CAF0987288.1"/>
    <property type="molecule type" value="Genomic_DNA"/>
</dbReference>
<feature type="domain" description="SHD" evidence="6">
    <location>
        <begin position="569"/>
        <end position="734"/>
    </location>
</feature>
<feature type="region of interest" description="Disordered" evidence="5">
    <location>
        <begin position="438"/>
        <end position="517"/>
    </location>
</feature>
<feature type="compositionally biased region" description="Low complexity" evidence="5">
    <location>
        <begin position="366"/>
        <end position="378"/>
    </location>
</feature>
<name>A0A814FU38_9BILA</name>
<evidence type="ECO:0000256" key="5">
    <source>
        <dbReference type="SAM" id="MobiDB-lite"/>
    </source>
</evidence>
<dbReference type="Proteomes" id="UP000663844">
    <property type="component" value="Unassembled WGS sequence"/>
</dbReference>
<evidence type="ECO:0000259" key="7">
    <source>
        <dbReference type="PROSITE" id="PS51072"/>
    </source>
</evidence>
<evidence type="ECO:0000256" key="4">
    <source>
        <dbReference type="ARBA" id="ARBA00022583"/>
    </source>
</evidence>
<organism evidence="8 10">
    <name type="scientific">Adineta steineri</name>
    <dbReference type="NCBI Taxonomy" id="433720"/>
    <lineage>
        <taxon>Eukaryota</taxon>
        <taxon>Metazoa</taxon>
        <taxon>Spiralia</taxon>
        <taxon>Gnathifera</taxon>
        <taxon>Rotifera</taxon>
        <taxon>Eurotatoria</taxon>
        <taxon>Bdelloidea</taxon>
        <taxon>Adinetida</taxon>
        <taxon>Adinetidae</taxon>
        <taxon>Adineta</taxon>
    </lineage>
</organism>
<keyword evidence="4" id="KW-0254">Endocytosis</keyword>
<evidence type="ECO:0000256" key="3">
    <source>
        <dbReference type="ARBA" id="ARBA00022490"/>
    </source>
</evidence>
<evidence type="ECO:0000313" key="8">
    <source>
        <dbReference type="EMBL" id="CAF0987288.1"/>
    </source>
</evidence>
<dbReference type="AlphaFoldDB" id="A0A814FU38"/>
<dbReference type="SUPFAM" id="SSF49447">
    <property type="entry name" value="Second domain of Mu2 adaptin subunit (ap50) of ap2 adaptor"/>
    <property type="match status" value="1"/>
</dbReference>
<dbReference type="InterPro" id="IPR012320">
    <property type="entry name" value="SHD_dom"/>
</dbReference>
<evidence type="ECO:0000313" key="10">
    <source>
        <dbReference type="Proteomes" id="UP000663845"/>
    </source>
</evidence>
<dbReference type="EMBL" id="CAJOAZ010000848">
    <property type="protein sequence ID" value="CAF3723133.1"/>
    <property type="molecule type" value="Genomic_DNA"/>
</dbReference>
<dbReference type="PANTHER" id="PTHR10529">
    <property type="entry name" value="AP COMPLEX SUBUNIT MU"/>
    <property type="match status" value="1"/>
</dbReference>
<dbReference type="GO" id="GO:0005737">
    <property type="term" value="C:cytoplasm"/>
    <property type="evidence" value="ECO:0007669"/>
    <property type="project" value="UniProtKB-SubCell"/>
</dbReference>
<feature type="region of interest" description="Disordered" evidence="5">
    <location>
        <begin position="1086"/>
        <end position="1112"/>
    </location>
</feature>
<dbReference type="Proteomes" id="UP000663845">
    <property type="component" value="Unassembled WGS sequence"/>
</dbReference>
<keyword evidence="3" id="KW-0963">Cytoplasm</keyword>
<dbReference type="GO" id="GO:0006897">
    <property type="term" value="P:endocytosis"/>
    <property type="evidence" value="ECO:0007669"/>
    <property type="project" value="UniProtKB-KW"/>
</dbReference>
<feature type="region of interest" description="Disordered" evidence="5">
    <location>
        <begin position="362"/>
        <end position="383"/>
    </location>
</feature>
<comment type="subcellular location">
    <subcellularLocation>
        <location evidence="1">Cytoplasm</location>
    </subcellularLocation>
</comment>
<comment type="caution">
    <text evidence="8">The sequence shown here is derived from an EMBL/GenBank/DDBJ whole genome shotgun (WGS) entry which is preliminary data.</text>
</comment>
<sequence>MFSTFADVFGSDDNHTNNPFGTSTTSTVDPFGISTDKNLTTSTTDAFGISTDRNLSTSTMDPFGISTDMKLSASSQRFDDSPFIIEASNDENNKFRSGKDALSSTNWNAYQNNANEPAPSFDPFENIQDKTTNLSLNNNNITHSKSINLINPFSIPTIPNDISTVPVQATAIDLLYDLNVDPSTLPANNSDNSLTHSDQVQSSYDLLGLNKQQASPAPSVKVLKSDSLTDIQKLNPTKNSSPSTSLLTKSNIPTAASYHSLPTNAPPTSPSTLRIQATALTIMTGTTTSTAPYDDQFLDWLTQSDDLMCGVDPNLSGQSKKADINMLKSTEDLLGSIYKQQQQQQQQQPPTTLTTVQEVAQESTVSSPISIPKPSIRRPSIEDVPSICIHEPTSDHNDSNIVPQGYFDNKKKAMKQQNDNDSDDSDDSKMVFKISEKKHDTSFNDMNIPVPLLPPPPSPSTTKKYKEASDDASSSSSATDDENDPLAMFRSKPMKNKTNEKQNNNNNLISDWDEQPTTETKINQEEVRQEKARAQSVDYYLHEPDLDDSAPLDAYHSDINEIQLQQTNGWLLQIRVPLRQKDLYKSTFQRFSETRNWQEVQVRISFDEKKLRFYLPQTPEQTFAEIELQTWYQCTKLSLQQHDQYSKIHTFKVFEASYKEIPQVRMDRLVTLPEKLLRKFTRPNKAQQVLLDHANCVQQEIVKFGQLNYTYLKQFSIILDDLFWTMPVTRSRLQKHLKEEVTIKILDEYYAHIDKYRHICKHKSRTRVFILAFLNGTEPVVEIGMNDWFRHGKEVNKRNEIIINKTLQEYWIKPEQVELATIIDSSEYENTHLLKLIPPDSQKIEIMRFRTRPKQNVELPLQVYCFMSLIERQVNIRIEVIVSNAFNISLLSKASSMATNDKTANIRDDNSDEQCPCENIQIRFPIPDAWVYMFRVEKRFRYGAIHSVRRKAGKIKGLDRFMLHRGDPLAAMMAASVGVAKYEQAFRCIVWRIDQLPKRDQGAYKTHIFECKLTIPSYDPVPEKFEPIAEVEYAMSQAFISHCQIRSVAIPQAEEAPEKWIKPKSQFTYTLDIEYAFKEEEKKEFAPVEIDMKEQSMSQSETENNSHSDESD</sequence>